<protein>
    <submittedName>
        <fullName evidence="2 3">SRY-box 15</fullName>
    </submittedName>
</protein>
<gene>
    <name evidence="2" type="ORF">ZHAS_00011726</name>
</gene>
<feature type="compositionally biased region" description="Basic residues" evidence="1">
    <location>
        <begin position="1"/>
        <end position="11"/>
    </location>
</feature>
<accession>A0A084W109</accession>
<dbReference type="VEuPathDB" id="VectorBase:ASIC011726"/>
<organism evidence="2">
    <name type="scientific">Anopheles sinensis</name>
    <name type="common">Mosquito</name>
    <dbReference type="NCBI Taxonomy" id="74873"/>
    <lineage>
        <taxon>Eukaryota</taxon>
        <taxon>Metazoa</taxon>
        <taxon>Ecdysozoa</taxon>
        <taxon>Arthropoda</taxon>
        <taxon>Hexapoda</taxon>
        <taxon>Insecta</taxon>
        <taxon>Pterygota</taxon>
        <taxon>Neoptera</taxon>
        <taxon>Endopterygota</taxon>
        <taxon>Diptera</taxon>
        <taxon>Nematocera</taxon>
        <taxon>Culicoidea</taxon>
        <taxon>Culicidae</taxon>
        <taxon>Anophelinae</taxon>
        <taxon>Anopheles</taxon>
    </lineage>
</organism>
<evidence type="ECO:0000256" key="1">
    <source>
        <dbReference type="SAM" id="MobiDB-lite"/>
    </source>
</evidence>
<evidence type="ECO:0000313" key="2">
    <source>
        <dbReference type="EMBL" id="KFB43903.1"/>
    </source>
</evidence>
<feature type="compositionally biased region" description="Basic and acidic residues" evidence="1">
    <location>
        <begin position="12"/>
        <end position="26"/>
    </location>
</feature>
<reference evidence="2 4" key="1">
    <citation type="journal article" date="2014" name="BMC Genomics">
        <title>Genome sequence of Anopheles sinensis provides insight into genetics basis of mosquito competence for malaria parasites.</title>
        <authorList>
            <person name="Zhou D."/>
            <person name="Zhang D."/>
            <person name="Ding G."/>
            <person name="Shi L."/>
            <person name="Hou Q."/>
            <person name="Ye Y."/>
            <person name="Xu Y."/>
            <person name="Zhou H."/>
            <person name="Xiong C."/>
            <person name="Li S."/>
            <person name="Yu J."/>
            <person name="Hong S."/>
            <person name="Yu X."/>
            <person name="Zou P."/>
            <person name="Chen C."/>
            <person name="Chang X."/>
            <person name="Wang W."/>
            <person name="Lv Y."/>
            <person name="Sun Y."/>
            <person name="Ma L."/>
            <person name="Shen B."/>
            <person name="Zhu C."/>
        </authorList>
    </citation>
    <scope>NUCLEOTIDE SEQUENCE [LARGE SCALE GENOMIC DNA]</scope>
</reference>
<feature type="region of interest" description="Disordered" evidence="1">
    <location>
        <begin position="1"/>
        <end position="46"/>
    </location>
</feature>
<evidence type="ECO:0000313" key="3">
    <source>
        <dbReference type="EnsemblMetazoa" id="ASIC011726-PA"/>
    </source>
</evidence>
<dbReference type="EnsemblMetazoa" id="ASIC011726-RA">
    <property type="protein sequence ID" value="ASIC011726-PA"/>
    <property type="gene ID" value="ASIC011726"/>
</dbReference>
<evidence type="ECO:0000313" key="4">
    <source>
        <dbReference type="Proteomes" id="UP000030765"/>
    </source>
</evidence>
<keyword evidence="4" id="KW-1185">Reference proteome</keyword>
<proteinExistence type="predicted"/>
<dbReference type="Proteomes" id="UP000030765">
    <property type="component" value="Unassembled WGS sequence"/>
</dbReference>
<sequence length="101" mass="11145">MELMERHRRKTGSKEQDEVKTNEMRHYRPRRKISESSNVGPMKAAGKKGCGPLLFEPAFGAIKGSLPLLEPVLPGALALGCALFVPEARKPTTAPRATNRY</sequence>
<reference evidence="3" key="2">
    <citation type="submission" date="2020-05" db="UniProtKB">
        <authorList>
            <consortium name="EnsemblMetazoa"/>
        </authorList>
    </citation>
    <scope>IDENTIFICATION</scope>
</reference>
<dbReference type="EMBL" id="ATLV01019181">
    <property type="status" value="NOT_ANNOTATED_CDS"/>
    <property type="molecule type" value="Genomic_DNA"/>
</dbReference>
<dbReference type="AlphaFoldDB" id="A0A084W109"/>
<dbReference type="EMBL" id="KE525264">
    <property type="protein sequence ID" value="KFB43903.1"/>
    <property type="molecule type" value="Genomic_DNA"/>
</dbReference>
<name>A0A084W109_ANOSI</name>